<sequence length="63" mass="7031">MQLESAHFMRTGDVVRHAAGNEGSVVDALALYAVVRWEDGRQEEVDQLDPQIFVIERASKSDS</sequence>
<protein>
    <submittedName>
        <fullName evidence="1">Uncharacterized protein</fullName>
    </submittedName>
</protein>
<dbReference type="AlphaFoldDB" id="A0A841H5S5"/>
<keyword evidence="2" id="KW-1185">Reference proteome</keyword>
<name>A0A841H5S5_9BACT</name>
<dbReference type="RefSeq" id="WP_170032988.1">
    <property type="nucleotide sequence ID" value="NZ_JABDTL010000001.1"/>
</dbReference>
<comment type="caution">
    <text evidence="1">The sequence shown here is derived from an EMBL/GenBank/DDBJ whole genome shotgun (WGS) entry which is preliminary data.</text>
</comment>
<organism evidence="1 2">
    <name type="scientific">Longimicrobium terrae</name>
    <dbReference type="NCBI Taxonomy" id="1639882"/>
    <lineage>
        <taxon>Bacteria</taxon>
        <taxon>Pseudomonadati</taxon>
        <taxon>Gemmatimonadota</taxon>
        <taxon>Longimicrobiia</taxon>
        <taxon>Longimicrobiales</taxon>
        <taxon>Longimicrobiaceae</taxon>
        <taxon>Longimicrobium</taxon>
    </lineage>
</organism>
<reference evidence="1 2" key="1">
    <citation type="submission" date="2020-08" db="EMBL/GenBank/DDBJ databases">
        <title>Genomic Encyclopedia of Type Strains, Phase IV (KMG-IV): sequencing the most valuable type-strain genomes for metagenomic binning, comparative biology and taxonomic classification.</title>
        <authorList>
            <person name="Goeker M."/>
        </authorList>
    </citation>
    <scope>NUCLEOTIDE SEQUENCE [LARGE SCALE GENOMIC DNA]</scope>
    <source>
        <strain evidence="1 2">DSM 29007</strain>
    </source>
</reference>
<evidence type="ECO:0000313" key="2">
    <source>
        <dbReference type="Proteomes" id="UP000582837"/>
    </source>
</evidence>
<accession>A0A841H5S5</accession>
<dbReference type="Proteomes" id="UP000582837">
    <property type="component" value="Unassembled WGS sequence"/>
</dbReference>
<evidence type="ECO:0000313" key="1">
    <source>
        <dbReference type="EMBL" id="MBB6073328.1"/>
    </source>
</evidence>
<gene>
    <name evidence="1" type="ORF">HNQ61_004995</name>
</gene>
<proteinExistence type="predicted"/>
<dbReference type="EMBL" id="JACHIA010000023">
    <property type="protein sequence ID" value="MBB6073328.1"/>
    <property type="molecule type" value="Genomic_DNA"/>
</dbReference>